<evidence type="ECO:0000313" key="11">
    <source>
        <dbReference type="EnsemblPlants" id="QL02p006808:mrna"/>
    </source>
</evidence>
<dbReference type="PANTHER" id="PTHR47947:SF26">
    <property type="entry name" value="CYTOCHROME P450"/>
    <property type="match status" value="1"/>
</dbReference>
<keyword evidence="8" id="KW-0408">Iron</keyword>
<evidence type="ECO:0000256" key="4">
    <source>
        <dbReference type="ARBA" id="ARBA00022692"/>
    </source>
</evidence>
<dbReference type="GO" id="GO:0016020">
    <property type="term" value="C:membrane"/>
    <property type="evidence" value="ECO:0007669"/>
    <property type="project" value="UniProtKB-SubCell"/>
</dbReference>
<keyword evidence="6" id="KW-1133">Transmembrane helix</keyword>
<keyword evidence="4" id="KW-0812">Transmembrane</keyword>
<evidence type="ECO:0000256" key="6">
    <source>
        <dbReference type="ARBA" id="ARBA00022989"/>
    </source>
</evidence>
<sequence length="307" mass="34374">MTKVENDRNDQCLKALREIIDLSGEFVVLDALPYLRWFDIRGSEKAMKKTAKELDDVTEEWLKEHKQRKISGGVNDYQDFMDVMLYIVTDDDETSGYDVDTIIKATCLLLPLSLKNTQAGVLVAGGNPRKKESVDSELARGRVNKFYWLVALGSQAGVLVLISAASDTSTITLTLALSLLLSNPETLTKVQEELDIHICRERQVKESDMKNLVCLHAILKETMRLYPAVPLLLPHESMEYCTLKNVPGISFALQVMQLTLATLLHAFEISSPSDEPMDMTEKGGLTNQKATPLEVYLTPRLHAQVYA</sequence>
<reference evidence="11" key="2">
    <citation type="submission" date="2021-01" db="UniProtKB">
        <authorList>
            <consortium name="EnsemblPlants"/>
        </authorList>
    </citation>
    <scope>IDENTIFICATION</scope>
</reference>
<evidence type="ECO:0000313" key="12">
    <source>
        <dbReference type="Proteomes" id="UP000594261"/>
    </source>
</evidence>
<comment type="subcellular location">
    <subcellularLocation>
        <location evidence="2">Membrane</location>
    </subcellularLocation>
</comment>
<dbReference type="Gramene" id="QL02p006808:mrna">
    <property type="protein sequence ID" value="QL02p006808:mrna"/>
    <property type="gene ID" value="QL02p006808"/>
</dbReference>
<keyword evidence="10" id="KW-0472">Membrane</keyword>
<keyword evidence="12" id="KW-1185">Reference proteome</keyword>
<dbReference type="GO" id="GO:0016705">
    <property type="term" value="F:oxidoreductase activity, acting on paired donors, with incorporation or reduction of molecular oxygen"/>
    <property type="evidence" value="ECO:0007669"/>
    <property type="project" value="InterPro"/>
</dbReference>
<evidence type="ECO:0008006" key="13">
    <source>
        <dbReference type="Google" id="ProtNLM"/>
    </source>
</evidence>
<organism evidence="11 12">
    <name type="scientific">Quercus lobata</name>
    <name type="common">Valley oak</name>
    <dbReference type="NCBI Taxonomy" id="97700"/>
    <lineage>
        <taxon>Eukaryota</taxon>
        <taxon>Viridiplantae</taxon>
        <taxon>Streptophyta</taxon>
        <taxon>Embryophyta</taxon>
        <taxon>Tracheophyta</taxon>
        <taxon>Spermatophyta</taxon>
        <taxon>Magnoliopsida</taxon>
        <taxon>eudicotyledons</taxon>
        <taxon>Gunneridae</taxon>
        <taxon>Pentapetalae</taxon>
        <taxon>rosids</taxon>
        <taxon>fabids</taxon>
        <taxon>Fagales</taxon>
        <taxon>Fagaceae</taxon>
        <taxon>Quercus</taxon>
    </lineage>
</organism>
<dbReference type="EnsemblPlants" id="QL02p006808:mrna">
    <property type="protein sequence ID" value="QL02p006808:mrna"/>
    <property type="gene ID" value="QL02p006808"/>
</dbReference>
<evidence type="ECO:0000256" key="7">
    <source>
        <dbReference type="ARBA" id="ARBA00023002"/>
    </source>
</evidence>
<comment type="cofactor">
    <cofactor evidence="1">
        <name>heme</name>
        <dbReference type="ChEBI" id="CHEBI:30413"/>
    </cofactor>
</comment>
<keyword evidence="3" id="KW-0349">Heme</keyword>
<keyword evidence="5" id="KW-0479">Metal-binding</keyword>
<dbReference type="GO" id="GO:0004497">
    <property type="term" value="F:monooxygenase activity"/>
    <property type="evidence" value="ECO:0007669"/>
    <property type="project" value="UniProtKB-KW"/>
</dbReference>
<evidence type="ECO:0000256" key="3">
    <source>
        <dbReference type="ARBA" id="ARBA00022617"/>
    </source>
</evidence>
<evidence type="ECO:0000256" key="1">
    <source>
        <dbReference type="ARBA" id="ARBA00001971"/>
    </source>
</evidence>
<dbReference type="GO" id="GO:0005506">
    <property type="term" value="F:iron ion binding"/>
    <property type="evidence" value="ECO:0007669"/>
    <property type="project" value="InterPro"/>
</dbReference>
<evidence type="ECO:0000256" key="5">
    <source>
        <dbReference type="ARBA" id="ARBA00022723"/>
    </source>
</evidence>
<evidence type="ECO:0000256" key="2">
    <source>
        <dbReference type="ARBA" id="ARBA00004370"/>
    </source>
</evidence>
<keyword evidence="9" id="KW-0503">Monooxygenase</keyword>
<dbReference type="SUPFAM" id="SSF48264">
    <property type="entry name" value="Cytochrome P450"/>
    <property type="match status" value="1"/>
</dbReference>
<reference evidence="12" key="1">
    <citation type="journal article" date="2016" name="G3 (Bethesda)">
        <title>First Draft Assembly and Annotation of the Genome of a California Endemic Oak Quercus lobata Nee (Fagaceae).</title>
        <authorList>
            <person name="Sork V.L."/>
            <person name="Fitz-Gibbon S.T."/>
            <person name="Puiu D."/>
            <person name="Crepeau M."/>
            <person name="Gugger P.F."/>
            <person name="Sherman R."/>
            <person name="Stevens K."/>
            <person name="Langley C.H."/>
            <person name="Pellegrini M."/>
            <person name="Salzberg S.L."/>
        </authorList>
    </citation>
    <scope>NUCLEOTIDE SEQUENCE [LARGE SCALE GENOMIC DNA]</scope>
    <source>
        <strain evidence="12">cv. SW786</strain>
    </source>
</reference>
<dbReference type="InParanoid" id="A0A7N2QYA6"/>
<dbReference type="GO" id="GO:0020037">
    <property type="term" value="F:heme binding"/>
    <property type="evidence" value="ECO:0007669"/>
    <property type="project" value="InterPro"/>
</dbReference>
<dbReference type="InterPro" id="IPR001128">
    <property type="entry name" value="Cyt_P450"/>
</dbReference>
<name>A0A7N2QYA6_QUELO</name>
<evidence type="ECO:0000256" key="8">
    <source>
        <dbReference type="ARBA" id="ARBA00023004"/>
    </source>
</evidence>
<dbReference type="Gene3D" id="1.10.630.10">
    <property type="entry name" value="Cytochrome P450"/>
    <property type="match status" value="2"/>
</dbReference>
<keyword evidence="7" id="KW-0560">Oxidoreductase</keyword>
<accession>A0A7N2QYA6</accession>
<protein>
    <recommendedName>
        <fullName evidence="13">Cytochrome P450</fullName>
    </recommendedName>
</protein>
<dbReference type="Pfam" id="PF00067">
    <property type="entry name" value="p450"/>
    <property type="match status" value="1"/>
</dbReference>
<dbReference type="InterPro" id="IPR050651">
    <property type="entry name" value="Plant_Cytochrome_P450_Monoox"/>
</dbReference>
<evidence type="ECO:0000256" key="10">
    <source>
        <dbReference type="ARBA" id="ARBA00023136"/>
    </source>
</evidence>
<dbReference type="AlphaFoldDB" id="A0A7N2QYA6"/>
<dbReference type="InterPro" id="IPR036396">
    <property type="entry name" value="Cyt_P450_sf"/>
</dbReference>
<dbReference type="Proteomes" id="UP000594261">
    <property type="component" value="Chromosome 2"/>
</dbReference>
<dbReference type="InterPro" id="IPR002401">
    <property type="entry name" value="Cyt_P450_E_grp-I"/>
</dbReference>
<dbReference type="PANTHER" id="PTHR47947">
    <property type="entry name" value="CYTOCHROME P450 82C3-RELATED"/>
    <property type="match status" value="1"/>
</dbReference>
<evidence type="ECO:0000256" key="9">
    <source>
        <dbReference type="ARBA" id="ARBA00023033"/>
    </source>
</evidence>
<proteinExistence type="predicted"/>
<dbReference type="PRINTS" id="PR00463">
    <property type="entry name" value="EP450I"/>
</dbReference>